<dbReference type="AlphaFoldDB" id="A0AA96F256"/>
<evidence type="ECO:0000313" key="3">
    <source>
        <dbReference type="Proteomes" id="UP001304515"/>
    </source>
</evidence>
<proteinExistence type="predicted"/>
<reference evidence="2 3" key="1">
    <citation type="submission" date="2023-09" db="EMBL/GenBank/DDBJ databases">
        <title>Flavobacterium sp. a novel bacteria isolate from Pepper rhizosphere.</title>
        <authorList>
            <person name="Peng Y."/>
            <person name="Lee J."/>
        </authorList>
    </citation>
    <scope>NUCLEOTIDE SEQUENCE [LARGE SCALE GENOMIC DNA]</scope>
    <source>
        <strain evidence="1">PMR2A8</strain>
        <strain evidence="2 3">PMTSA4</strain>
    </source>
</reference>
<dbReference type="EMBL" id="CP134890">
    <property type="protein sequence ID" value="WNM22638.1"/>
    <property type="molecule type" value="Genomic_DNA"/>
</dbReference>
<gene>
    <name evidence="2" type="ORF">RN605_04570</name>
    <name evidence="1" type="ORF">RN608_11270</name>
</gene>
<dbReference type="Proteomes" id="UP001304515">
    <property type="component" value="Chromosome"/>
</dbReference>
<dbReference type="RefSeq" id="WP_313322610.1">
    <property type="nucleotide sequence ID" value="NZ_CP134878.1"/>
</dbReference>
<accession>A0AA96EX48</accession>
<evidence type="ECO:0000313" key="1">
    <source>
        <dbReference type="EMBL" id="WNM18587.1"/>
    </source>
</evidence>
<keyword evidence="3" id="KW-1185">Reference proteome</keyword>
<protein>
    <submittedName>
        <fullName evidence="2">DUF2007 domain-containing protein</fullName>
    </submittedName>
</protein>
<name>A0AA96F256_9FLAO</name>
<sequence length="71" mass="8065">MGLVKIFSGKEILATDLKHRLENAGVKVELRNNNQANVFPSLNNAKIVEVFIQENDFMKVNKVVEDFKMGM</sequence>
<organism evidence="2 3">
    <name type="scientific">Flavobacterium capsici</name>
    <dbReference type="NCBI Taxonomy" id="3075618"/>
    <lineage>
        <taxon>Bacteria</taxon>
        <taxon>Pseudomonadati</taxon>
        <taxon>Bacteroidota</taxon>
        <taxon>Flavobacteriia</taxon>
        <taxon>Flavobacteriales</taxon>
        <taxon>Flavobacteriaceae</taxon>
        <taxon>Flavobacterium</taxon>
    </lineage>
</organism>
<dbReference type="KEGG" id="fcj:RN605_04570"/>
<evidence type="ECO:0000313" key="2">
    <source>
        <dbReference type="EMBL" id="WNM22638.1"/>
    </source>
</evidence>
<dbReference type="EMBL" id="CP134878">
    <property type="protein sequence ID" value="WNM18587.1"/>
    <property type="molecule type" value="Genomic_DNA"/>
</dbReference>
<accession>A0AA96F256</accession>